<sequence length="238" mass="25093">MLLLTVVSPQAGVLGNRARHVFGPMGGLIGRSPDCDWVLPDERRYLSGKHARIAHNGLGFLITDTSTNGVFLNQRFVSVGRDRSAPLGHGDRLHLAEYVIEAVITDQPSTALPPPGPEVVHPFPREGAPPREGASPRARGLGSGEGSDQPAAFWAALGIPAAQVTPEARERLWCVLGSALREAGALLAAGQATVAADAPDRRAEEATGQIDRTIRSLVQRDFAGAGAPMRIGAVRSAR</sequence>
<accession>A0ABU0HZR3</accession>
<evidence type="ECO:0000256" key="1">
    <source>
        <dbReference type="SAM" id="MobiDB-lite"/>
    </source>
</evidence>
<dbReference type="RefSeq" id="WP_307354063.1">
    <property type="nucleotide sequence ID" value="NZ_JAUSVP010000003.1"/>
</dbReference>
<dbReference type="Proteomes" id="UP001231124">
    <property type="component" value="Unassembled WGS sequence"/>
</dbReference>
<evidence type="ECO:0000313" key="4">
    <source>
        <dbReference type="Proteomes" id="UP001231124"/>
    </source>
</evidence>
<evidence type="ECO:0000313" key="3">
    <source>
        <dbReference type="EMBL" id="MDQ0446954.1"/>
    </source>
</evidence>
<dbReference type="InterPro" id="IPR008984">
    <property type="entry name" value="SMAD_FHA_dom_sf"/>
</dbReference>
<dbReference type="SUPFAM" id="SSF49879">
    <property type="entry name" value="SMAD/FHA domain"/>
    <property type="match status" value="1"/>
</dbReference>
<dbReference type="PROSITE" id="PS50006">
    <property type="entry name" value="FHA_DOMAIN"/>
    <property type="match status" value="1"/>
</dbReference>
<dbReference type="EMBL" id="JAUSVP010000003">
    <property type="protein sequence ID" value="MDQ0446954.1"/>
    <property type="molecule type" value="Genomic_DNA"/>
</dbReference>
<organism evidence="3 4">
    <name type="scientific">Methylobacterium aerolatum</name>
    <dbReference type="NCBI Taxonomy" id="418708"/>
    <lineage>
        <taxon>Bacteria</taxon>
        <taxon>Pseudomonadati</taxon>
        <taxon>Pseudomonadota</taxon>
        <taxon>Alphaproteobacteria</taxon>
        <taxon>Hyphomicrobiales</taxon>
        <taxon>Methylobacteriaceae</taxon>
        <taxon>Methylobacterium</taxon>
    </lineage>
</organism>
<evidence type="ECO:0000259" key="2">
    <source>
        <dbReference type="PROSITE" id="PS50006"/>
    </source>
</evidence>
<dbReference type="SMART" id="SM00240">
    <property type="entry name" value="FHA"/>
    <property type="match status" value="1"/>
</dbReference>
<proteinExistence type="predicted"/>
<feature type="region of interest" description="Disordered" evidence="1">
    <location>
        <begin position="109"/>
        <end position="147"/>
    </location>
</feature>
<name>A0ABU0HZR3_9HYPH</name>
<protein>
    <recommendedName>
        <fullName evidence="2">FHA domain-containing protein</fullName>
    </recommendedName>
</protein>
<gene>
    <name evidence="3" type="ORF">QO012_001445</name>
</gene>
<dbReference type="InterPro" id="IPR000253">
    <property type="entry name" value="FHA_dom"/>
</dbReference>
<dbReference type="CDD" id="cd00060">
    <property type="entry name" value="FHA"/>
    <property type="match status" value="1"/>
</dbReference>
<keyword evidence="4" id="KW-1185">Reference proteome</keyword>
<comment type="caution">
    <text evidence="3">The sequence shown here is derived from an EMBL/GenBank/DDBJ whole genome shotgun (WGS) entry which is preliminary data.</text>
</comment>
<feature type="domain" description="FHA" evidence="2">
    <location>
        <begin position="27"/>
        <end position="77"/>
    </location>
</feature>
<dbReference type="Pfam" id="PF00498">
    <property type="entry name" value="FHA"/>
    <property type="match status" value="1"/>
</dbReference>
<dbReference type="Gene3D" id="2.60.200.20">
    <property type="match status" value="1"/>
</dbReference>
<reference evidence="3 4" key="1">
    <citation type="submission" date="2023-07" db="EMBL/GenBank/DDBJ databases">
        <title>Genomic Encyclopedia of Type Strains, Phase IV (KMG-IV): sequencing the most valuable type-strain genomes for metagenomic binning, comparative biology and taxonomic classification.</title>
        <authorList>
            <person name="Goeker M."/>
        </authorList>
    </citation>
    <scope>NUCLEOTIDE SEQUENCE [LARGE SCALE GENOMIC DNA]</scope>
    <source>
        <strain evidence="3 4">DSM 19013</strain>
    </source>
</reference>